<gene>
    <name evidence="2" type="ORF">SEMRO_579_G170000.1</name>
</gene>
<feature type="compositionally biased region" description="Basic and acidic residues" evidence="1">
    <location>
        <begin position="698"/>
        <end position="708"/>
    </location>
</feature>
<reference evidence="2" key="1">
    <citation type="submission" date="2020-06" db="EMBL/GenBank/DDBJ databases">
        <authorList>
            <consortium name="Plant Systems Biology data submission"/>
        </authorList>
    </citation>
    <scope>NUCLEOTIDE SEQUENCE</scope>
    <source>
        <strain evidence="2">D6</strain>
    </source>
</reference>
<feature type="compositionally biased region" description="Basic and acidic residues" evidence="1">
    <location>
        <begin position="607"/>
        <end position="616"/>
    </location>
</feature>
<feature type="region of interest" description="Disordered" evidence="1">
    <location>
        <begin position="671"/>
        <end position="834"/>
    </location>
</feature>
<organism evidence="2 3">
    <name type="scientific">Seminavis robusta</name>
    <dbReference type="NCBI Taxonomy" id="568900"/>
    <lineage>
        <taxon>Eukaryota</taxon>
        <taxon>Sar</taxon>
        <taxon>Stramenopiles</taxon>
        <taxon>Ochrophyta</taxon>
        <taxon>Bacillariophyta</taxon>
        <taxon>Bacillariophyceae</taxon>
        <taxon>Bacillariophycidae</taxon>
        <taxon>Naviculales</taxon>
        <taxon>Naviculaceae</taxon>
        <taxon>Seminavis</taxon>
    </lineage>
</organism>
<feature type="compositionally biased region" description="Basic residues" evidence="1">
    <location>
        <begin position="1065"/>
        <end position="1076"/>
    </location>
</feature>
<proteinExistence type="predicted"/>
<name>A0A9N8E7J0_9STRA</name>
<protein>
    <submittedName>
        <fullName evidence="2">Uncharacterized protein</fullName>
    </submittedName>
</protein>
<feature type="region of interest" description="Disordered" evidence="1">
    <location>
        <begin position="1022"/>
        <end position="1112"/>
    </location>
</feature>
<feature type="compositionally biased region" description="Polar residues" evidence="1">
    <location>
        <begin position="717"/>
        <end position="741"/>
    </location>
</feature>
<dbReference type="AlphaFoldDB" id="A0A9N8E7J0"/>
<feature type="region of interest" description="Disordered" evidence="1">
    <location>
        <begin position="194"/>
        <end position="259"/>
    </location>
</feature>
<sequence length="1271" mass="138242">MKKALKGSSNTGGYKSFDKKQPFVPPASLIKLKRSASTTSASRRYPDIQGDTVNLELSEYQYYDDDQTTFDLGLVNTGHDTTTVTEPETDFEELVASPNRIATINQLKPWSSRPLKNVTKKYVPLSERLKLKKKFPARHADAVEEEPPARPSTPPKKIILEPVQTYTTGENVEMQLGRCPSSDSSEVVFIHPLDTEDDHGDKQSKQPPQDQTVTPADPDESSVRQKRASSSADSVAQPPAPVVEKRQAMEPPSHVYHSDTSSFLAEDLINQADDKSFSSRMMDAAASFVKIDRVSSFRTDSGRSSSGKSCGSSVVRLKRRFEKDAFTKARMEDPPIDKIAVDPTCKDLQRAFACAVAADADGSFEHEATDVASLQTGRYETQLLSFAGSRSDAPSTKLATLLEADTACSDVPEVEAILSDLHMQELGEIEAVYGLRRVSDVAVESDDDSSKQRKDQPVRSDPPRSDPPDVELVPSILSSEEQSEGEIVKVRNEPCLDSRHTGDTRRSAKQECSPSRQDPHSDDVRRDPSFEISKDPSFDSDAKPAPVKLDGEEHHLIASLRANPVKKEPTSSRGLAEPEGDFRRPGQKQAASVAATQLEPLCAPKQEPSRRPRLDPDASDPAQPAVIYPYPCAGQYPGYPGYPHMAPGVPMHFPHAAMGIPGMGMPAPMQDPQVYGMTSSPCLSPTSQAPPDAAGTPPREDTEAEPAHRPPLPPTDPASTQGILKSNVRWSDQQEKQQNLAETRVFDGSNAAREVCLEPDAASSDSPPDVRRLNRDGNDPANPLPPLTKPETPDVPEVPAEPEPPKPPFEPSTSARPNDQTVTLEQETNTVNGTPERVAVGQFEDNVADANAVLFKSSPDSTPERDICDCDMIDPLTGLPPSPRGVTEDMHMVAVAVAAAVGSDSMPPCSVINVQVQEPVEDLSIDADNKSASSRPSILETTFDAVHNMIPPKWGVKLQQAKDYKEFNFNSGGKNNYSSLYGKAHPSFGRGPLEDKKRKGPVKGIIDQFQRFAHFMESDGASLCGSEKGSHPGRRKRTGRSVYTEGSTTYQSTKMSSESESPPTRTRRGRGSRVHSTRSVSPSTLRRAHVSSSVYSVGSHSPDRDAIPMPTTSKPTVVLGAAEDVTDNMYSPAYMSATIQSSRLQEGRHASDSRTAQRLAATTQGQEWKAFEEDSVNRESPAASKPEAPKASTRGREWNAFEEESENRDAEWCPKPPLHSSRRVSALKSSMKVKKDRNGIPLRGPSKGLRDTGEGGRFGGGRGSGDRLGSL</sequence>
<evidence type="ECO:0000256" key="1">
    <source>
        <dbReference type="SAM" id="MobiDB-lite"/>
    </source>
</evidence>
<feature type="compositionally biased region" description="Basic and acidic residues" evidence="1">
    <location>
        <begin position="486"/>
        <end position="509"/>
    </location>
</feature>
<feature type="compositionally biased region" description="Low complexity" evidence="1">
    <location>
        <begin position="1090"/>
        <end position="1100"/>
    </location>
</feature>
<feature type="region of interest" description="Disordered" evidence="1">
    <location>
        <begin position="1141"/>
        <end position="1271"/>
    </location>
</feature>
<feature type="region of interest" description="Disordered" evidence="1">
    <location>
        <begin position="136"/>
        <end position="160"/>
    </location>
</feature>
<feature type="compositionally biased region" description="Polar residues" evidence="1">
    <location>
        <begin position="1153"/>
        <end position="1166"/>
    </location>
</feature>
<feature type="compositionally biased region" description="Polar residues" evidence="1">
    <location>
        <begin position="1044"/>
        <end position="1058"/>
    </location>
</feature>
<feature type="compositionally biased region" description="Polar residues" evidence="1">
    <location>
        <begin position="676"/>
        <end position="689"/>
    </location>
</feature>
<keyword evidence="3" id="KW-1185">Reference proteome</keyword>
<feature type="compositionally biased region" description="Polar residues" evidence="1">
    <location>
        <begin position="812"/>
        <end position="833"/>
    </location>
</feature>
<feature type="compositionally biased region" description="Basic and acidic residues" evidence="1">
    <location>
        <begin position="768"/>
        <end position="778"/>
    </location>
</feature>
<feature type="compositionally biased region" description="Polar residues" evidence="1">
    <location>
        <begin position="205"/>
        <end position="214"/>
    </location>
</feature>
<feature type="region of interest" description="Disordered" evidence="1">
    <location>
        <begin position="442"/>
        <end position="626"/>
    </location>
</feature>
<dbReference type="Proteomes" id="UP001153069">
    <property type="component" value="Unassembled WGS sequence"/>
</dbReference>
<feature type="compositionally biased region" description="Basic and acidic residues" evidence="1">
    <location>
        <begin position="448"/>
        <end position="467"/>
    </location>
</feature>
<accession>A0A9N8E7J0</accession>
<evidence type="ECO:0000313" key="3">
    <source>
        <dbReference type="Proteomes" id="UP001153069"/>
    </source>
</evidence>
<evidence type="ECO:0000313" key="2">
    <source>
        <dbReference type="EMBL" id="CAB9513229.1"/>
    </source>
</evidence>
<feature type="compositionally biased region" description="Basic and acidic residues" evidence="1">
    <location>
        <begin position="517"/>
        <end position="542"/>
    </location>
</feature>
<feature type="compositionally biased region" description="Low complexity" evidence="1">
    <location>
        <begin position="1179"/>
        <end position="1192"/>
    </location>
</feature>
<dbReference type="EMBL" id="CAICTM010000578">
    <property type="protein sequence ID" value="CAB9513229.1"/>
    <property type="molecule type" value="Genomic_DNA"/>
</dbReference>
<comment type="caution">
    <text evidence="2">The sequence shown here is derived from an EMBL/GenBank/DDBJ whole genome shotgun (WGS) entry which is preliminary data.</text>
</comment>
<feature type="compositionally biased region" description="Pro residues" evidence="1">
    <location>
        <begin position="799"/>
        <end position="810"/>
    </location>
</feature>